<name>A0A1B9F5A4_9BACT</name>
<sequence length="163" mass="18978">MQRIPTPSLKTIVIESVCVILFCVSFFFFLYYSNDNNSLKKAISDLRLKDSELYRLNRSLEDYSAIKAWLLPCNQFKTPMLWEEVDISFDSLKFSELIHHLNFLNRDIKKVYHKDGIFLLEHMKMNGVSEDFRTTDQGTDNRASGPKTVFEIKGYLLSTCGDN</sequence>
<gene>
    <name evidence="2" type="ORF">DBT_1576</name>
</gene>
<dbReference type="Proteomes" id="UP000093080">
    <property type="component" value="Unassembled WGS sequence"/>
</dbReference>
<keyword evidence="1" id="KW-1133">Transmembrane helix</keyword>
<reference evidence="2 3" key="1">
    <citation type="submission" date="2016-06" db="EMBL/GenBank/DDBJ databases">
        <title>Respiratory ammonification of nitrate coupled to the oxidation of elemental sulfur in deep-sea autotrophic thermophilic bacteria.</title>
        <authorList>
            <person name="Slobodkina G.B."/>
            <person name="Mardanov A.V."/>
            <person name="Ravin N.V."/>
            <person name="Frolova A.A."/>
            <person name="Viryasiv M.B."/>
            <person name="Chernyh N.A."/>
            <person name="Bonch-Osmolovskaya E.A."/>
            <person name="Slobodkin A.I."/>
        </authorList>
    </citation>
    <scope>NUCLEOTIDE SEQUENCE [LARGE SCALE GENOMIC DNA]</scope>
    <source>
        <strain evidence="2 3">S69</strain>
    </source>
</reference>
<organism evidence="2 3">
    <name type="scientific">Dissulfuribacter thermophilus</name>
    <dbReference type="NCBI Taxonomy" id="1156395"/>
    <lineage>
        <taxon>Bacteria</taxon>
        <taxon>Pseudomonadati</taxon>
        <taxon>Thermodesulfobacteriota</taxon>
        <taxon>Dissulfuribacteria</taxon>
        <taxon>Dissulfuribacterales</taxon>
        <taxon>Dissulfuribacteraceae</taxon>
        <taxon>Dissulfuribacter</taxon>
    </lineage>
</organism>
<protein>
    <submittedName>
        <fullName evidence="2">Uncharacterized protein</fullName>
    </submittedName>
</protein>
<accession>A0A1B9F5A4</accession>
<proteinExistence type="predicted"/>
<comment type="caution">
    <text evidence="2">The sequence shown here is derived from an EMBL/GenBank/DDBJ whole genome shotgun (WGS) entry which is preliminary data.</text>
</comment>
<feature type="transmembrane region" description="Helical" evidence="1">
    <location>
        <begin position="12"/>
        <end position="32"/>
    </location>
</feature>
<keyword evidence="1" id="KW-0812">Transmembrane</keyword>
<keyword evidence="3" id="KW-1185">Reference proteome</keyword>
<dbReference type="STRING" id="1156395.DBT_1576"/>
<keyword evidence="1" id="KW-0472">Membrane</keyword>
<evidence type="ECO:0000256" key="1">
    <source>
        <dbReference type="SAM" id="Phobius"/>
    </source>
</evidence>
<dbReference type="AlphaFoldDB" id="A0A1B9F5A4"/>
<evidence type="ECO:0000313" key="3">
    <source>
        <dbReference type="Proteomes" id="UP000093080"/>
    </source>
</evidence>
<dbReference type="EMBL" id="MAGO01000007">
    <property type="protein sequence ID" value="OCC15090.1"/>
    <property type="molecule type" value="Genomic_DNA"/>
</dbReference>
<evidence type="ECO:0000313" key="2">
    <source>
        <dbReference type="EMBL" id="OCC15090.1"/>
    </source>
</evidence>